<name>A0AAU9ES63_9BACT</name>
<dbReference type="RefSeq" id="WP_338602815.1">
    <property type="nucleotide sequence ID" value="NZ_AP028679.1"/>
</dbReference>
<evidence type="ECO:0000313" key="1">
    <source>
        <dbReference type="EMBL" id="BEQ16661.1"/>
    </source>
</evidence>
<accession>A0AAU9ES63</accession>
<proteinExistence type="predicted"/>
<dbReference type="KEGG" id="dmp:FAK_37270"/>
<organism evidence="1 2">
    <name type="scientific">Desulfoferula mesophila</name>
    <dbReference type="NCBI Taxonomy" id="3058419"/>
    <lineage>
        <taxon>Bacteria</taxon>
        <taxon>Pseudomonadati</taxon>
        <taxon>Thermodesulfobacteriota</taxon>
        <taxon>Desulfarculia</taxon>
        <taxon>Desulfarculales</taxon>
        <taxon>Desulfarculaceae</taxon>
        <taxon>Desulfoferula</taxon>
    </lineage>
</organism>
<keyword evidence="2" id="KW-1185">Reference proteome</keyword>
<dbReference type="EMBL" id="AP028679">
    <property type="protein sequence ID" value="BEQ16661.1"/>
    <property type="molecule type" value="Genomic_DNA"/>
</dbReference>
<gene>
    <name evidence="1" type="ORF">FAK_37270</name>
</gene>
<evidence type="ECO:0000313" key="2">
    <source>
        <dbReference type="Proteomes" id="UP001366166"/>
    </source>
</evidence>
<reference evidence="2" key="1">
    <citation type="journal article" date="2023" name="Arch. Microbiol.">
        <title>Desulfoferula mesophilus gen. nov. sp. nov., a mesophilic sulfate-reducing bacterium isolated from a brackish lake sediment.</title>
        <authorList>
            <person name="Watanabe T."/>
            <person name="Yabe T."/>
            <person name="Tsuji J.M."/>
            <person name="Fukui M."/>
        </authorList>
    </citation>
    <scope>NUCLEOTIDE SEQUENCE [LARGE SCALE GENOMIC DNA]</scope>
    <source>
        <strain evidence="2">12FAK</strain>
    </source>
</reference>
<dbReference type="Proteomes" id="UP001366166">
    <property type="component" value="Chromosome"/>
</dbReference>
<dbReference type="AlphaFoldDB" id="A0AAU9ES63"/>
<sequence>MASDYDELTVQYEEDGQVLVEQLDKQVLNKGLWTTVLFLYRERDKKTGEFGPPKAGFRRYQKVGGYFKKRDAINLSEKTTPEVLAKLKEWFQL</sequence>
<protein>
    <submittedName>
        <fullName evidence="1">Uncharacterized protein</fullName>
    </submittedName>
</protein>